<evidence type="ECO:0000259" key="2">
    <source>
        <dbReference type="Pfam" id="PF14214"/>
    </source>
</evidence>
<name>A0AAV8XLD2_9CUCU</name>
<sequence>MAREALRPYSKRSAAPGREASAGRIGKAYVLPALFDGGFRNVRRRYLDAMTMVARHGNPDLFITFTCNPRWPEITANFEGHQRWENMPDLVCRVFKRKLDEFIDDVVNKQLYGVGLPHAHIDVTFIPDDRLEDVEAVDVVISATIPDPESTPRLYEIIVANQLHCSSMPHDEHAACMHEAADGTRTCSQRFPREFREETVINARTNSGMSEYRRPADGRTVEIGGRTFDNRWVVPFNPYASAKYQSHINFEVCGSLASIKYLHKYINKGSDATDDKRERDGEVVAVEAGAGGGPVRVLDEIKQYQDGRNVGAMEAAWKLFEFRMHERAALTLHSRKSRKKRAYYEQLLHRFLCEAVEVEMLLRNFLYVHHLLCRSHMCYTHHCVLFFVYTIFCSNVSVKFIFIMHLNLRYSENI</sequence>
<keyword evidence="1" id="KW-0472">Membrane</keyword>
<evidence type="ECO:0000313" key="3">
    <source>
        <dbReference type="EMBL" id="KAJ8939878.1"/>
    </source>
</evidence>
<comment type="caution">
    <text evidence="3">The sequence shown here is derived from an EMBL/GenBank/DDBJ whole genome shotgun (WGS) entry which is preliminary data.</text>
</comment>
<dbReference type="Proteomes" id="UP001162162">
    <property type="component" value="Unassembled WGS sequence"/>
</dbReference>
<keyword evidence="4" id="KW-1185">Reference proteome</keyword>
<keyword evidence="1" id="KW-0812">Transmembrane</keyword>
<feature type="domain" description="Helitron helicase-like" evidence="2">
    <location>
        <begin position="19"/>
        <end position="114"/>
    </location>
</feature>
<evidence type="ECO:0000256" key="1">
    <source>
        <dbReference type="SAM" id="Phobius"/>
    </source>
</evidence>
<accession>A0AAV8XLD2</accession>
<evidence type="ECO:0000313" key="4">
    <source>
        <dbReference type="Proteomes" id="UP001162162"/>
    </source>
</evidence>
<dbReference type="EMBL" id="JAPWTK010000460">
    <property type="protein sequence ID" value="KAJ8939878.1"/>
    <property type="molecule type" value="Genomic_DNA"/>
</dbReference>
<dbReference type="AlphaFoldDB" id="A0AAV8XLD2"/>
<dbReference type="PANTHER" id="PTHR10492">
    <property type="match status" value="1"/>
</dbReference>
<organism evidence="3 4">
    <name type="scientific">Aromia moschata</name>
    <dbReference type="NCBI Taxonomy" id="1265417"/>
    <lineage>
        <taxon>Eukaryota</taxon>
        <taxon>Metazoa</taxon>
        <taxon>Ecdysozoa</taxon>
        <taxon>Arthropoda</taxon>
        <taxon>Hexapoda</taxon>
        <taxon>Insecta</taxon>
        <taxon>Pterygota</taxon>
        <taxon>Neoptera</taxon>
        <taxon>Endopterygota</taxon>
        <taxon>Coleoptera</taxon>
        <taxon>Polyphaga</taxon>
        <taxon>Cucujiformia</taxon>
        <taxon>Chrysomeloidea</taxon>
        <taxon>Cerambycidae</taxon>
        <taxon>Cerambycinae</taxon>
        <taxon>Callichromatini</taxon>
        <taxon>Aromia</taxon>
    </lineage>
</organism>
<dbReference type="Pfam" id="PF14214">
    <property type="entry name" value="Helitron_like_N"/>
    <property type="match status" value="1"/>
</dbReference>
<keyword evidence="1" id="KW-1133">Transmembrane helix</keyword>
<dbReference type="InterPro" id="IPR025476">
    <property type="entry name" value="Helitron_helicase-like"/>
</dbReference>
<feature type="transmembrane region" description="Helical" evidence="1">
    <location>
        <begin position="384"/>
        <end position="408"/>
    </location>
</feature>
<dbReference type="PANTHER" id="PTHR10492:SF57">
    <property type="entry name" value="ATP-DEPENDENT DNA HELICASE"/>
    <property type="match status" value="1"/>
</dbReference>
<protein>
    <recommendedName>
        <fullName evidence="2">Helitron helicase-like domain-containing protein</fullName>
    </recommendedName>
</protein>
<proteinExistence type="predicted"/>
<reference evidence="3" key="1">
    <citation type="journal article" date="2023" name="Insect Mol. Biol.">
        <title>Genome sequencing provides insights into the evolution of gene families encoding plant cell wall-degrading enzymes in longhorned beetles.</title>
        <authorList>
            <person name="Shin N.R."/>
            <person name="Okamura Y."/>
            <person name="Kirsch R."/>
            <person name="Pauchet Y."/>
        </authorList>
    </citation>
    <scope>NUCLEOTIDE SEQUENCE</scope>
    <source>
        <strain evidence="3">AMC_N1</strain>
    </source>
</reference>
<gene>
    <name evidence="3" type="ORF">NQ318_023218</name>
</gene>